<keyword evidence="1" id="KW-1133">Transmembrane helix</keyword>
<dbReference type="RefSeq" id="WP_255389817.1">
    <property type="nucleotide sequence ID" value="NZ_CP101508.1"/>
</dbReference>
<accession>A0ABY5GH94</accession>
<organism evidence="2 3">
    <name type="scientific">Photobacterium atrarenae</name>
    <dbReference type="NCBI Taxonomy" id="865757"/>
    <lineage>
        <taxon>Bacteria</taxon>
        <taxon>Pseudomonadati</taxon>
        <taxon>Pseudomonadota</taxon>
        <taxon>Gammaproteobacteria</taxon>
        <taxon>Vibrionales</taxon>
        <taxon>Vibrionaceae</taxon>
        <taxon>Photobacterium</taxon>
    </lineage>
</organism>
<keyword evidence="3" id="KW-1185">Reference proteome</keyword>
<keyword evidence="1" id="KW-0812">Transmembrane</keyword>
<feature type="transmembrane region" description="Helical" evidence="1">
    <location>
        <begin position="12"/>
        <end position="31"/>
    </location>
</feature>
<reference evidence="2" key="1">
    <citation type="submission" date="2022-07" db="EMBL/GenBank/DDBJ databases">
        <title>Genome sequencing of Photobacterium atrarenae GJH2-4.</title>
        <authorList>
            <person name="Park S.-J."/>
        </authorList>
    </citation>
    <scope>NUCLEOTIDE SEQUENCE</scope>
    <source>
        <strain evidence="2">GJH2-4</strain>
    </source>
</reference>
<evidence type="ECO:0000256" key="1">
    <source>
        <dbReference type="SAM" id="Phobius"/>
    </source>
</evidence>
<sequence>MYQPYSLLRILLRRVGVVLIGMLALPLMLLLPKPKRAAFYSLMHRFWTKTSTKPVWLKESEHGAQQLY</sequence>
<keyword evidence="1" id="KW-0472">Membrane</keyword>
<evidence type="ECO:0000313" key="3">
    <source>
        <dbReference type="Proteomes" id="UP001057998"/>
    </source>
</evidence>
<dbReference type="Pfam" id="PF10725">
    <property type="entry name" value="DUF2517"/>
    <property type="match status" value="1"/>
</dbReference>
<dbReference type="InterPro" id="IPR019663">
    <property type="entry name" value="YbfA"/>
</dbReference>
<gene>
    <name evidence="2" type="ORF">NNL38_04435</name>
</gene>
<name>A0ABY5GH94_9GAMM</name>
<protein>
    <submittedName>
        <fullName evidence="2">YbfA family protein</fullName>
    </submittedName>
</protein>
<dbReference type="EMBL" id="CP101508">
    <property type="protein sequence ID" value="UTV28500.1"/>
    <property type="molecule type" value="Genomic_DNA"/>
</dbReference>
<proteinExistence type="predicted"/>
<evidence type="ECO:0000313" key="2">
    <source>
        <dbReference type="EMBL" id="UTV28500.1"/>
    </source>
</evidence>
<dbReference type="Proteomes" id="UP001057998">
    <property type="component" value="Chromosome 1"/>
</dbReference>